<gene>
    <name evidence="1" type="ORF">K488DRAFT_78876</name>
</gene>
<evidence type="ECO:0000313" key="2">
    <source>
        <dbReference type="Proteomes" id="UP000814128"/>
    </source>
</evidence>
<dbReference type="Proteomes" id="UP000814128">
    <property type="component" value="Unassembled WGS sequence"/>
</dbReference>
<reference evidence="1" key="1">
    <citation type="submission" date="2021-02" db="EMBL/GenBank/DDBJ databases">
        <authorList>
            <consortium name="DOE Joint Genome Institute"/>
            <person name="Ahrendt S."/>
            <person name="Looney B.P."/>
            <person name="Miyauchi S."/>
            <person name="Morin E."/>
            <person name="Drula E."/>
            <person name="Courty P.E."/>
            <person name="Chicoki N."/>
            <person name="Fauchery L."/>
            <person name="Kohler A."/>
            <person name="Kuo A."/>
            <person name="Labutti K."/>
            <person name="Pangilinan J."/>
            <person name="Lipzen A."/>
            <person name="Riley R."/>
            <person name="Andreopoulos W."/>
            <person name="He G."/>
            <person name="Johnson J."/>
            <person name="Barry K.W."/>
            <person name="Grigoriev I.V."/>
            <person name="Nagy L."/>
            <person name="Hibbett D."/>
            <person name="Henrissat B."/>
            <person name="Matheny P.B."/>
            <person name="Labbe J."/>
            <person name="Martin F."/>
        </authorList>
    </citation>
    <scope>NUCLEOTIDE SEQUENCE</scope>
    <source>
        <strain evidence="1">EC-137</strain>
    </source>
</reference>
<reference evidence="1" key="2">
    <citation type="journal article" date="2022" name="New Phytol.">
        <title>Evolutionary transition to the ectomycorrhizal habit in the genomes of a hyperdiverse lineage of mushroom-forming fungi.</title>
        <authorList>
            <person name="Looney B."/>
            <person name="Miyauchi S."/>
            <person name="Morin E."/>
            <person name="Drula E."/>
            <person name="Courty P.E."/>
            <person name="Kohler A."/>
            <person name="Kuo A."/>
            <person name="LaButti K."/>
            <person name="Pangilinan J."/>
            <person name="Lipzen A."/>
            <person name="Riley R."/>
            <person name="Andreopoulos W."/>
            <person name="He G."/>
            <person name="Johnson J."/>
            <person name="Nolan M."/>
            <person name="Tritt A."/>
            <person name="Barry K.W."/>
            <person name="Grigoriev I.V."/>
            <person name="Nagy L.G."/>
            <person name="Hibbett D."/>
            <person name="Henrissat B."/>
            <person name="Matheny P.B."/>
            <person name="Labbe J."/>
            <person name="Martin F.M."/>
        </authorList>
    </citation>
    <scope>NUCLEOTIDE SEQUENCE</scope>
    <source>
        <strain evidence="1">EC-137</strain>
    </source>
</reference>
<organism evidence="1 2">
    <name type="scientific">Vararia minispora EC-137</name>
    <dbReference type="NCBI Taxonomy" id="1314806"/>
    <lineage>
        <taxon>Eukaryota</taxon>
        <taxon>Fungi</taxon>
        <taxon>Dikarya</taxon>
        <taxon>Basidiomycota</taxon>
        <taxon>Agaricomycotina</taxon>
        <taxon>Agaricomycetes</taxon>
        <taxon>Russulales</taxon>
        <taxon>Lachnocladiaceae</taxon>
        <taxon>Vararia</taxon>
    </lineage>
</organism>
<comment type="caution">
    <text evidence="1">The sequence shown here is derived from an EMBL/GenBank/DDBJ whole genome shotgun (WGS) entry which is preliminary data.</text>
</comment>
<accession>A0ACB8QIT4</accession>
<sequence>MPTPYELDREVRIRRNKALLDALGIKNSASTVLGVRTPVAAPAKPRAPRKRKTPPPSSHSSDTDSPEPASKTARTNETGLRRSARNAGKSIDYNKEKEVDPVRTVAKKAGKGGIDREPGSMSKRIHDPKVFGAIPGVKVGDWWETREECSTAAIHAPWVAGISGSKDGAYSIALSGGYEDDVDLGDAFTFTGAGGRDLKGTKQNPKNLRTAPQSCDQTFDNAGNHALLVSSQTKRPVRVIRGYKLKSPFAPPEGYRYDGLYTVEKAWQEPGMNPKGYLVCKFALKRVSGQLPLTATPAKDDGEEGTPTE</sequence>
<dbReference type="EMBL" id="MU273568">
    <property type="protein sequence ID" value="KAI0031753.1"/>
    <property type="molecule type" value="Genomic_DNA"/>
</dbReference>
<keyword evidence="2" id="KW-1185">Reference proteome</keyword>
<evidence type="ECO:0000313" key="1">
    <source>
        <dbReference type="EMBL" id="KAI0031753.1"/>
    </source>
</evidence>
<proteinExistence type="predicted"/>
<name>A0ACB8QIT4_9AGAM</name>
<protein>
    <submittedName>
        <fullName evidence="1">PUA-like domain-containing protein</fullName>
    </submittedName>
</protein>